<keyword evidence="1" id="KW-0614">Plasmid</keyword>
<dbReference type="Pfam" id="PF10049">
    <property type="entry name" value="DUF2283"/>
    <property type="match status" value="1"/>
</dbReference>
<geneLocation type="plasmid" evidence="1 2">
    <name>pRMAR01</name>
</geneLocation>
<dbReference type="eggNOG" id="COG5428">
    <property type="taxonomic scope" value="Bacteria"/>
</dbReference>
<dbReference type="HOGENOM" id="CLU_166740_4_1_10"/>
<evidence type="ECO:0008006" key="3">
    <source>
        <dbReference type="Google" id="ProtNLM"/>
    </source>
</evidence>
<name>D0MKR9_RHOM4</name>
<dbReference type="OrthoDB" id="9799670at2"/>
<dbReference type="RefSeq" id="WP_012845343.1">
    <property type="nucleotide sequence ID" value="NC_013502.1"/>
</dbReference>
<evidence type="ECO:0000313" key="2">
    <source>
        <dbReference type="Proteomes" id="UP000002221"/>
    </source>
</evidence>
<evidence type="ECO:0000313" key="1">
    <source>
        <dbReference type="EMBL" id="ACY49733.1"/>
    </source>
</evidence>
<dbReference type="PANTHER" id="PTHR37029">
    <property type="entry name" value="SSR1768 PROTEIN"/>
    <property type="match status" value="1"/>
</dbReference>
<dbReference type="EMBL" id="CP001808">
    <property type="protein sequence ID" value="ACY49733.1"/>
    <property type="molecule type" value="Genomic_DNA"/>
</dbReference>
<organism evidence="1 2">
    <name type="scientific">Rhodothermus marinus (strain ATCC 43812 / DSM 4252 / R-10)</name>
    <name type="common">Rhodothermus obamensis</name>
    <dbReference type="NCBI Taxonomy" id="518766"/>
    <lineage>
        <taxon>Bacteria</taxon>
        <taxon>Pseudomonadati</taxon>
        <taxon>Rhodothermota</taxon>
        <taxon>Rhodothermia</taxon>
        <taxon>Rhodothermales</taxon>
        <taxon>Rhodothermaceae</taxon>
        <taxon>Rhodothermus</taxon>
    </lineage>
</organism>
<dbReference type="KEGG" id="rmr:Rmar_2867"/>
<dbReference type="InterPro" id="IPR019270">
    <property type="entry name" value="DUF2283"/>
</dbReference>
<sequence>MVFEYYPETDTLYIKLIDGVSAESEEIAPGVVLDFDEHNRVIGIEIEDASKFVDLSKVELRALPVVNLVLSERAAINH</sequence>
<protein>
    <recommendedName>
        <fullName evidence="3">DUF2283 domain-containing protein</fullName>
    </recommendedName>
</protein>
<gene>
    <name evidence="1" type="ordered locus">Rmar_2867</name>
</gene>
<dbReference type="AlphaFoldDB" id="D0MKR9"/>
<dbReference type="Proteomes" id="UP000002221">
    <property type="component" value="Plasmid pRMAR01"/>
</dbReference>
<reference evidence="1 2" key="1">
    <citation type="journal article" date="2009" name="Stand. Genomic Sci.">
        <title>Complete genome sequence of Rhodothermus marinus type strain (R-10).</title>
        <authorList>
            <person name="Nolan M."/>
            <person name="Tindall B.J."/>
            <person name="Pomrenke H."/>
            <person name="Lapidus A."/>
            <person name="Copeland A."/>
            <person name="Glavina Del Rio T."/>
            <person name="Lucas S."/>
            <person name="Chen F."/>
            <person name="Tice H."/>
            <person name="Cheng J.F."/>
            <person name="Saunders E."/>
            <person name="Han C."/>
            <person name="Bruce D."/>
            <person name="Goodwin L."/>
            <person name="Chain P."/>
            <person name="Pitluck S."/>
            <person name="Ovchinikova G."/>
            <person name="Pati A."/>
            <person name="Ivanova N."/>
            <person name="Mavromatis K."/>
            <person name="Chen A."/>
            <person name="Palaniappan K."/>
            <person name="Land M."/>
            <person name="Hauser L."/>
            <person name="Chang Y.J."/>
            <person name="Jeffries C.D."/>
            <person name="Brettin T."/>
            <person name="Goker M."/>
            <person name="Bristow J."/>
            <person name="Eisen J.A."/>
            <person name="Markowitz V."/>
            <person name="Hugenholtz P."/>
            <person name="Kyrpides N.C."/>
            <person name="Klenk H.P."/>
            <person name="Detter J.C."/>
        </authorList>
    </citation>
    <scope>NUCLEOTIDE SEQUENCE [LARGE SCALE GENOMIC DNA]</scope>
    <source>
        <strain evidence="2">ATCC 43812 / DSM 4252 / R-10</strain>
        <plasmid evidence="1">pRMAR01</plasmid>
    </source>
</reference>
<accession>D0MKR9</accession>
<proteinExistence type="predicted"/>
<dbReference type="PANTHER" id="PTHR37029:SF1">
    <property type="entry name" value="SSR1768 PROTEIN"/>
    <property type="match status" value="1"/>
</dbReference>
<keyword evidence="2" id="KW-1185">Reference proteome</keyword>